<evidence type="ECO:0000313" key="6">
    <source>
        <dbReference type="Proteomes" id="UP000018468"/>
    </source>
</evidence>
<dbReference type="CDD" id="cd21930">
    <property type="entry name" value="IPD_PPP1R12"/>
    <property type="match status" value="1"/>
</dbReference>
<dbReference type="eggNOG" id="KOG0505">
    <property type="taxonomic scope" value="Eukaryota"/>
</dbReference>
<keyword evidence="1" id="KW-0677">Repeat</keyword>
<feature type="region of interest" description="Disordered" evidence="4">
    <location>
        <begin position="456"/>
        <end position="525"/>
    </location>
</feature>
<dbReference type="PANTHER" id="PTHR24179">
    <property type="entry name" value="PROTEIN PHOSPHATASE 1 REGULATORY SUBUNIT 12"/>
    <property type="match status" value="1"/>
</dbReference>
<feature type="region of interest" description="Disordered" evidence="4">
    <location>
        <begin position="642"/>
        <end position="674"/>
    </location>
</feature>
<dbReference type="AlphaFoldDB" id="W5MUN1"/>
<dbReference type="EMBL" id="AHAT01014197">
    <property type="status" value="NOT_ANNOTATED_CDS"/>
    <property type="molecule type" value="Genomic_DNA"/>
</dbReference>
<dbReference type="GO" id="GO:0048812">
    <property type="term" value="P:neuron projection morphogenesis"/>
    <property type="evidence" value="ECO:0000318"/>
    <property type="project" value="GO_Central"/>
</dbReference>
<dbReference type="InterPro" id="IPR051226">
    <property type="entry name" value="PP1_Regulatory_Subunit"/>
</dbReference>
<dbReference type="EMBL" id="AHAT01014195">
    <property type="status" value="NOT_ANNOTATED_CDS"/>
    <property type="molecule type" value="Genomic_DNA"/>
</dbReference>
<evidence type="ECO:0000313" key="5">
    <source>
        <dbReference type="Ensembl" id="ENSLOCP00000012090.1"/>
    </source>
</evidence>
<dbReference type="GeneTree" id="ENSGT00940000157067"/>
<keyword evidence="6" id="KW-1185">Reference proteome</keyword>
<dbReference type="Gene3D" id="6.10.140.390">
    <property type="match status" value="1"/>
</dbReference>
<organism evidence="5 6">
    <name type="scientific">Lepisosteus oculatus</name>
    <name type="common">Spotted gar</name>
    <dbReference type="NCBI Taxonomy" id="7918"/>
    <lineage>
        <taxon>Eukaryota</taxon>
        <taxon>Metazoa</taxon>
        <taxon>Chordata</taxon>
        <taxon>Craniata</taxon>
        <taxon>Vertebrata</taxon>
        <taxon>Euteleostomi</taxon>
        <taxon>Actinopterygii</taxon>
        <taxon>Neopterygii</taxon>
        <taxon>Holostei</taxon>
        <taxon>Semionotiformes</taxon>
        <taxon>Lepisosteidae</taxon>
        <taxon>Lepisosteus</taxon>
    </lineage>
</organism>
<dbReference type="GO" id="GO:0030018">
    <property type="term" value="C:Z disc"/>
    <property type="evidence" value="ECO:0000318"/>
    <property type="project" value="GO_Central"/>
</dbReference>
<feature type="coiled-coil region" evidence="3">
    <location>
        <begin position="249"/>
        <end position="326"/>
    </location>
</feature>
<reference evidence="5" key="2">
    <citation type="submission" date="2025-08" db="UniProtKB">
        <authorList>
            <consortium name="Ensembl"/>
        </authorList>
    </citation>
    <scope>IDENTIFICATION</scope>
</reference>
<dbReference type="GO" id="GO:0017020">
    <property type="term" value="F:myosin phosphatase regulator activity"/>
    <property type="evidence" value="ECO:0000318"/>
    <property type="project" value="GO_Central"/>
</dbReference>
<keyword evidence="2" id="KW-0040">ANK repeat</keyword>
<feature type="compositionally biased region" description="Basic and acidic residues" evidence="4">
    <location>
        <begin position="456"/>
        <end position="481"/>
    </location>
</feature>
<dbReference type="EMBL" id="AHAT01014196">
    <property type="status" value="NOT_ANNOTATED_CDS"/>
    <property type="molecule type" value="Genomic_DNA"/>
</dbReference>
<dbReference type="InParanoid" id="W5MUN1"/>
<feature type="region of interest" description="Disordered" evidence="4">
    <location>
        <begin position="415"/>
        <end position="442"/>
    </location>
</feature>
<dbReference type="PANTHER" id="PTHR24179:SF20">
    <property type="entry name" value="PROTEIN PHOSPHATASE 1 REGULATORY SUBUNIT 12A"/>
    <property type="match status" value="1"/>
</dbReference>
<evidence type="ECO:0000256" key="1">
    <source>
        <dbReference type="ARBA" id="ARBA00022737"/>
    </source>
</evidence>
<reference evidence="5" key="3">
    <citation type="submission" date="2025-09" db="UniProtKB">
        <authorList>
            <consortium name="Ensembl"/>
        </authorList>
    </citation>
    <scope>IDENTIFICATION</scope>
</reference>
<evidence type="ECO:0000256" key="4">
    <source>
        <dbReference type="SAM" id="MobiDB-lite"/>
    </source>
</evidence>
<dbReference type="Proteomes" id="UP000018468">
    <property type="component" value="Linkage group LG3"/>
</dbReference>
<dbReference type="Ensembl" id="ENSLOCT00000012111.1">
    <property type="protein sequence ID" value="ENSLOCP00000012090.1"/>
    <property type="gene ID" value="ENSLOCG00000009895.1"/>
</dbReference>
<dbReference type="HOGENOM" id="CLU_407646_0_0_1"/>
<protein>
    <submittedName>
        <fullName evidence="5">Uncharacterized protein</fullName>
    </submittedName>
</protein>
<dbReference type="EMBL" id="AHAT01014202">
    <property type="status" value="NOT_ANNOTATED_CDS"/>
    <property type="molecule type" value="Genomic_DNA"/>
</dbReference>
<feature type="coiled-coil region" evidence="3">
    <location>
        <begin position="151"/>
        <end position="185"/>
    </location>
</feature>
<accession>W5MUN1</accession>
<sequence>MQSLAVIKQYYCPRVSCQHRYKAGFHCGWHGHVQLYSSEGYEQRLFNLEEEHRLLQKHVEKSVTTIEELRFSELAARVSTLHTQMNTRLNALQETMIPRDEMIELQSLLEVTTKELDLLKQQVTIVINTSSQQGEHLKSLSDSVTDYLGKVDSLEKTFSAQDQMLEEVRNENSMLVQNLEGLTSSNENFETLLKQHTSLVHTLSSQVVEHNKEILNLKDSAASQKVQLDTSGQELTNIRKVLLVAQSQRTSLQEELHSLQSSLAEQSRDVQNTNSELRTKLDSVQEQISQNTGQWEQKDSTFLGEVQNLKQELDQLEARVGATVQSCFSGEVEMSCEECSWPLEHLVQFSEPAARLPVISLGLTQASPGIRLESDLSQSAAPSTAVFPQVCLPPPLTFAADMQACITRPYLTPVRDEEAESQRKARSRQARQTRRSTQGVTLAELKEAQKMFGLCRSERQIEEADGDSLEKEEADTRRDPKASPSQSKEPEEPSWRWTVGPEFGYNRSKLGSQPESPSKPPSTRGCFYFPSSTSPNHISSRGLCRNTEKNGHEWKNEGEREFDTVSDFILSLRDRRQARDHGRGTDTSFWTHESLRAQQNPWQPSRISSQRWNGVQLSRQRETLGGACVFLLEQCHPFTHGQRNCPEPESHSRTPHHLHPPLLPRVSDMIGYPG</sequence>
<dbReference type="EMBL" id="AHAT01014199">
    <property type="status" value="NOT_ANNOTATED_CDS"/>
    <property type="molecule type" value="Genomic_DNA"/>
</dbReference>
<evidence type="ECO:0000256" key="2">
    <source>
        <dbReference type="ARBA" id="ARBA00023043"/>
    </source>
</evidence>
<dbReference type="EMBL" id="AHAT01014193">
    <property type="status" value="NOT_ANNOTATED_CDS"/>
    <property type="molecule type" value="Genomic_DNA"/>
</dbReference>
<proteinExistence type="predicted"/>
<feature type="compositionally biased region" description="Basic residues" evidence="4">
    <location>
        <begin position="424"/>
        <end position="434"/>
    </location>
</feature>
<dbReference type="STRING" id="7918.ENSLOCP00000012090"/>
<dbReference type="Bgee" id="ENSLOCG00000009895">
    <property type="expression patterns" value="Expressed in intestine and 12 other cell types or tissues"/>
</dbReference>
<dbReference type="EMBL" id="AHAT01014201">
    <property type="status" value="NOT_ANNOTATED_CDS"/>
    <property type="molecule type" value="Genomic_DNA"/>
</dbReference>
<dbReference type="EMBL" id="AHAT01014194">
    <property type="status" value="NOT_ANNOTATED_CDS"/>
    <property type="molecule type" value="Genomic_DNA"/>
</dbReference>
<dbReference type="EMBL" id="AHAT01014200">
    <property type="status" value="NOT_ANNOTATED_CDS"/>
    <property type="molecule type" value="Genomic_DNA"/>
</dbReference>
<keyword evidence="3" id="KW-0175">Coiled coil</keyword>
<dbReference type="GO" id="GO:0004857">
    <property type="term" value="F:enzyme inhibitor activity"/>
    <property type="evidence" value="ECO:0000318"/>
    <property type="project" value="GO_Central"/>
</dbReference>
<evidence type="ECO:0000256" key="3">
    <source>
        <dbReference type="SAM" id="Coils"/>
    </source>
</evidence>
<dbReference type="EMBL" id="AHAT01014198">
    <property type="status" value="NOT_ANNOTATED_CDS"/>
    <property type="molecule type" value="Genomic_DNA"/>
</dbReference>
<reference evidence="6" key="1">
    <citation type="submission" date="2011-12" db="EMBL/GenBank/DDBJ databases">
        <title>The Draft Genome of Lepisosteus oculatus.</title>
        <authorList>
            <consortium name="The Broad Institute Genome Assembly &amp; Analysis Group"/>
            <consortium name="Computational R&amp;D Group"/>
            <consortium name="and Sequencing Platform"/>
            <person name="Di Palma F."/>
            <person name="Alfoldi J."/>
            <person name="Johnson J."/>
            <person name="Berlin A."/>
            <person name="Gnerre S."/>
            <person name="Jaffe D."/>
            <person name="MacCallum I."/>
            <person name="Young S."/>
            <person name="Walker B.J."/>
            <person name="Lander E.S."/>
            <person name="Lindblad-Toh K."/>
        </authorList>
    </citation>
    <scope>NUCLEOTIDE SEQUENCE [LARGE SCALE GENOMIC DNA]</scope>
</reference>
<dbReference type="GO" id="GO:0031672">
    <property type="term" value="C:A band"/>
    <property type="evidence" value="ECO:0000318"/>
    <property type="project" value="GO_Central"/>
</dbReference>
<name>W5MUN1_LEPOC</name>
<dbReference type="GO" id="GO:0005737">
    <property type="term" value="C:cytoplasm"/>
    <property type="evidence" value="ECO:0000318"/>
    <property type="project" value="GO_Central"/>
</dbReference>